<accession>H8GF70</accession>
<organism evidence="3 4">
    <name type="scientific">Saccharomonospora azurea NA-128</name>
    <dbReference type="NCBI Taxonomy" id="882081"/>
    <lineage>
        <taxon>Bacteria</taxon>
        <taxon>Bacillati</taxon>
        <taxon>Actinomycetota</taxon>
        <taxon>Actinomycetes</taxon>
        <taxon>Pseudonocardiales</taxon>
        <taxon>Pseudonocardiaceae</taxon>
        <taxon>Saccharomonospora</taxon>
    </lineage>
</organism>
<dbReference type="EMBL" id="CM001466">
    <property type="protein sequence ID" value="EHY88014.1"/>
    <property type="molecule type" value="Genomic_DNA"/>
</dbReference>
<dbReference type="PANTHER" id="PTHR43798:SF33">
    <property type="entry name" value="HYDROLASE, PUTATIVE (AFU_ORTHOLOGUE AFUA_2G14860)-RELATED"/>
    <property type="match status" value="1"/>
</dbReference>
<gene>
    <name evidence="3" type="ORF">SacazDRAFT_01072</name>
</gene>
<keyword evidence="3" id="KW-0808">Transferase</keyword>
<dbReference type="GO" id="GO:0016746">
    <property type="term" value="F:acyltransferase activity"/>
    <property type="evidence" value="ECO:0007669"/>
    <property type="project" value="UniProtKB-KW"/>
</dbReference>
<keyword evidence="3" id="KW-0012">Acyltransferase</keyword>
<dbReference type="RefSeq" id="WP_005439337.1">
    <property type="nucleotide sequence ID" value="NZ_CM001466.1"/>
</dbReference>
<feature type="domain" description="AB hydrolase-1" evidence="2">
    <location>
        <begin position="56"/>
        <end position="276"/>
    </location>
</feature>
<feature type="region of interest" description="Disordered" evidence="1">
    <location>
        <begin position="285"/>
        <end position="304"/>
    </location>
</feature>
<evidence type="ECO:0000313" key="4">
    <source>
        <dbReference type="Proteomes" id="UP000004705"/>
    </source>
</evidence>
<evidence type="ECO:0000259" key="2">
    <source>
        <dbReference type="Pfam" id="PF12697"/>
    </source>
</evidence>
<evidence type="ECO:0000256" key="1">
    <source>
        <dbReference type="SAM" id="MobiDB-lite"/>
    </source>
</evidence>
<feature type="compositionally biased region" description="Basic and acidic residues" evidence="1">
    <location>
        <begin position="285"/>
        <end position="296"/>
    </location>
</feature>
<dbReference type="InterPro" id="IPR050266">
    <property type="entry name" value="AB_hydrolase_sf"/>
</dbReference>
<dbReference type="GO" id="GO:0016020">
    <property type="term" value="C:membrane"/>
    <property type="evidence" value="ECO:0007669"/>
    <property type="project" value="TreeGrafter"/>
</dbReference>
<keyword evidence="3" id="KW-0378">Hydrolase</keyword>
<name>H8GF70_9PSEU</name>
<dbReference type="InterPro" id="IPR000073">
    <property type="entry name" value="AB_hydrolase_1"/>
</dbReference>
<evidence type="ECO:0000313" key="3">
    <source>
        <dbReference type="EMBL" id="EHY88014.1"/>
    </source>
</evidence>
<dbReference type="Proteomes" id="UP000004705">
    <property type="component" value="Chromosome"/>
</dbReference>
<dbReference type="InterPro" id="IPR029058">
    <property type="entry name" value="AB_hydrolase_fold"/>
</dbReference>
<dbReference type="Gene3D" id="3.40.50.1820">
    <property type="entry name" value="alpha/beta hydrolase"/>
    <property type="match status" value="1"/>
</dbReference>
<protein>
    <submittedName>
        <fullName evidence="3">Hydrolase or acyltransferase of alpha/beta superfamily</fullName>
    </submittedName>
</protein>
<proteinExistence type="predicted"/>
<sequence>MELSGFTSTAARDRFTERYEQLLTTRWPPHTRATVATSFGPTAVVTAGDGPGLPAVLLAGGSANAATWAPLLPSLSADRPVIAVDVLGEAGGSTQTAPIPDAPNRARWLDEVLTGLGVDRAHLVGHSAGGAIALAQSVHHPSRLATVTALEPARALAPVRALFFVRLLAVMLTGSRRRAAAYLRWCRGGKDVPSPVRELLASALVDHRSRAVPPPPRLSDEELSSITLPVLVALGADSPVHAVDIAARRARLVSNVAVHVVEGAAHGLFSERPEEVGQLVSEFLARHDADPDDGRNHRAGSPTA</sequence>
<dbReference type="HOGENOM" id="CLU_020336_27_3_11"/>
<reference evidence="3 4" key="1">
    <citation type="journal article" date="2012" name="Stand. Genomic Sci.">
        <title>Genome sequence of the soil bacterium Saccharomonospora azurea type strain (NA-128(T)).</title>
        <authorList>
            <person name="Klenk H.P."/>
            <person name="Held B."/>
            <person name="Lucas S."/>
            <person name="Lapidus A."/>
            <person name="Copeland A."/>
            <person name="Hammon N."/>
            <person name="Pitluck S."/>
            <person name="Goodwin L.A."/>
            <person name="Han C."/>
            <person name="Tapia R."/>
            <person name="Brambilla E.M."/>
            <person name="Potter G."/>
            <person name="Land M."/>
            <person name="Ivanova N."/>
            <person name="Rohde M."/>
            <person name="Goker M."/>
            <person name="Detter J.C."/>
            <person name="Kyrpides N.C."/>
            <person name="Woyke T."/>
        </authorList>
    </citation>
    <scope>NUCLEOTIDE SEQUENCE [LARGE SCALE GENOMIC DNA]</scope>
    <source>
        <strain evidence="3 4">NA-128</strain>
    </source>
</reference>
<dbReference type="AlphaFoldDB" id="H8GF70"/>
<dbReference type="PRINTS" id="PR00111">
    <property type="entry name" value="ABHYDROLASE"/>
</dbReference>
<keyword evidence="4" id="KW-1185">Reference proteome</keyword>
<dbReference type="Pfam" id="PF12697">
    <property type="entry name" value="Abhydrolase_6"/>
    <property type="match status" value="1"/>
</dbReference>
<dbReference type="PANTHER" id="PTHR43798">
    <property type="entry name" value="MONOACYLGLYCEROL LIPASE"/>
    <property type="match status" value="1"/>
</dbReference>
<dbReference type="GO" id="GO:0016787">
    <property type="term" value="F:hydrolase activity"/>
    <property type="evidence" value="ECO:0007669"/>
    <property type="project" value="UniProtKB-KW"/>
</dbReference>
<dbReference type="SUPFAM" id="SSF53474">
    <property type="entry name" value="alpha/beta-Hydrolases"/>
    <property type="match status" value="1"/>
</dbReference>
<dbReference type="OrthoDB" id="5513277at2"/>